<dbReference type="Gene3D" id="2.60.120.10">
    <property type="entry name" value="Jelly Rolls"/>
    <property type="match status" value="1"/>
</dbReference>
<dbReference type="EMBL" id="CAJNOK010018065">
    <property type="protein sequence ID" value="CAF1275448.1"/>
    <property type="molecule type" value="Genomic_DNA"/>
</dbReference>
<dbReference type="GO" id="GO:0008830">
    <property type="term" value="F:dTDP-4-dehydrorhamnose 3,5-epimerase activity"/>
    <property type="evidence" value="ECO:0007669"/>
    <property type="project" value="InterPro"/>
</dbReference>
<evidence type="ECO:0000259" key="3">
    <source>
        <dbReference type="Pfam" id="PF08484"/>
    </source>
</evidence>
<dbReference type="InterPro" id="IPR014710">
    <property type="entry name" value="RmlC-like_jellyroll"/>
</dbReference>
<dbReference type="Proteomes" id="UP000682733">
    <property type="component" value="Unassembled WGS sequence"/>
</dbReference>
<dbReference type="InterPro" id="IPR038576">
    <property type="entry name" value="Methyltransf_Zn-bd_dom_put_sf"/>
</dbReference>
<dbReference type="Pfam" id="PF08484">
    <property type="entry name" value="Methyltransf_14"/>
    <property type="match status" value="1"/>
</dbReference>
<dbReference type="InterPro" id="IPR000888">
    <property type="entry name" value="RmlC-like"/>
</dbReference>
<dbReference type="SUPFAM" id="SSF53335">
    <property type="entry name" value="S-adenosyl-L-methionine-dependent methyltransferases"/>
    <property type="match status" value="1"/>
</dbReference>
<dbReference type="InterPro" id="IPR013630">
    <property type="entry name" value="Methyltransf_Zn-bd_dom_put"/>
</dbReference>
<dbReference type="Pfam" id="PF01370">
    <property type="entry name" value="Epimerase"/>
    <property type="match status" value="1"/>
</dbReference>
<dbReference type="InterPro" id="IPR001509">
    <property type="entry name" value="Epimerase_deHydtase"/>
</dbReference>
<protein>
    <submittedName>
        <fullName evidence="5">Uncharacterized protein</fullName>
    </submittedName>
</protein>
<accession>A0A8S2Q432</accession>
<dbReference type="InterPro" id="IPR013691">
    <property type="entry name" value="MeTrfase_14"/>
</dbReference>
<dbReference type="Pfam" id="PF08421">
    <property type="entry name" value="Methyltransf_13"/>
    <property type="match status" value="1"/>
</dbReference>
<organism evidence="5 6">
    <name type="scientific">Didymodactylos carnosus</name>
    <dbReference type="NCBI Taxonomy" id="1234261"/>
    <lineage>
        <taxon>Eukaryota</taxon>
        <taxon>Metazoa</taxon>
        <taxon>Spiralia</taxon>
        <taxon>Gnathifera</taxon>
        <taxon>Rotifera</taxon>
        <taxon>Eurotatoria</taxon>
        <taxon>Bdelloidea</taxon>
        <taxon>Philodinida</taxon>
        <taxon>Philodinidae</taxon>
        <taxon>Didymodactylos</taxon>
    </lineage>
</organism>
<dbReference type="Gene3D" id="3.40.50.150">
    <property type="entry name" value="Vaccinia Virus protein VP39"/>
    <property type="match status" value="1"/>
</dbReference>
<dbReference type="GO" id="GO:0005829">
    <property type="term" value="C:cytosol"/>
    <property type="evidence" value="ECO:0007669"/>
    <property type="project" value="TreeGrafter"/>
</dbReference>
<dbReference type="Gene3D" id="3.40.50.720">
    <property type="entry name" value="NAD(P)-binding Rossmann-like Domain"/>
    <property type="match status" value="2"/>
</dbReference>
<evidence type="ECO:0000313" key="6">
    <source>
        <dbReference type="Proteomes" id="UP000682733"/>
    </source>
</evidence>
<dbReference type="AlphaFoldDB" id="A0A8S2Q432"/>
<dbReference type="InterPro" id="IPR011051">
    <property type="entry name" value="RmlC_Cupin_sf"/>
</dbReference>
<evidence type="ECO:0000259" key="2">
    <source>
        <dbReference type="Pfam" id="PF08421"/>
    </source>
</evidence>
<evidence type="ECO:0000313" key="5">
    <source>
        <dbReference type="EMBL" id="CAF4080528.1"/>
    </source>
</evidence>
<dbReference type="SUPFAM" id="SSF51735">
    <property type="entry name" value="NAD(P)-binding Rossmann-fold domains"/>
    <property type="match status" value="1"/>
</dbReference>
<dbReference type="PANTHER" id="PTHR21047">
    <property type="entry name" value="DTDP-6-DEOXY-D-GLUCOSE-3,5 EPIMERASE"/>
    <property type="match status" value="1"/>
</dbReference>
<dbReference type="Proteomes" id="UP000677228">
    <property type="component" value="Unassembled WGS sequence"/>
</dbReference>
<gene>
    <name evidence="4" type="ORF">OVA965_LOCUS27386</name>
    <name evidence="5" type="ORF">TMI583_LOCUS28130</name>
</gene>
<dbReference type="Gene3D" id="6.20.50.110">
    <property type="entry name" value="Methyltransferase, zinc-binding domain"/>
    <property type="match status" value="1"/>
</dbReference>
<feature type="domain" description="NAD-dependent epimerase/dehydratase" evidence="1">
    <location>
        <begin position="638"/>
        <end position="741"/>
    </location>
</feature>
<dbReference type="InterPro" id="IPR029063">
    <property type="entry name" value="SAM-dependent_MTases_sf"/>
</dbReference>
<sequence length="966" mass="109834">MSLSSASTTDTWECRERRICRVCDNTKLTNVLNLNDQPLANAFLPTLTQQTTYPLMLMLCPICYHLQLSHTVNPDILYKHYLYFSGTNRTIKLYFNYLANKIDTEYTFVDENIKKRVLEIACNDGTQLDPFLKLGWDTTGVDPAKNIVGLNSARGHHLICDYWSTTCAKAHFTNQTFNVIIAENVFAHVDDCHDFLQACKLVMNNNSLLYIQTSQCNMIQNNEFDTIYHEHVSFFCVRSMKTLAERHGLYLNDVEKTWIHGGSFLFVLSLQNKPATVTLAIEAEKADGLYDLITYEKYADKCYQVIKDIKTTLNQLKNEDYKCIGYGAAAKGNTLLNFAQVHLDYILDDAPAKWNLYTPGMNIIIKQPKLLNEEAAQKLCIVPLAWNFFDEIKGNVEKLINDSNKEMNNGTAKQKIIFLRYFPCIEMIDGFHLKDNKKLSMAENSYPTHLFDSCNIINPSRFNDNRGEVTRLNSTEQGFKQILIVNNKQHVLRGMHYAPYPKIIHCVSGRIFDIIIDLRIDSSTYKQCTGLWLNASDPNQSCLSIGAHFAHGYYCPTSSTVVYGIDKEYDSNADQEIRISPFDLSLNIPWPIDISNRDNIIISTNDARSANFIQVQHQISRTQQQQRETPSSSSSIYLIYGGKGFIGSQIVSYLIDQGFILKDKNNISPINNENYVCLSTVRVDDNIDITNELKLVNPTHIINCMGRTHSTAASGQLTIDSLQSNETLNINIRDNLYCSIKLALLSQSSCIHYTYIGTAGMFNYDPDKNQVDGNGEWSGFDEEQLPNFFGNNYCIVKGYTDRLLNDINASSKQHDSHILNIRITMPITDDLSNRNLIMKLAGYKTINSVANSFSVLPTLLPILLDMTKKKLTGTYNLCNPGIINHDEILMLYKEIIDSTIQWNTITTTQQQLRQEPTNSMTALKSNNRLSTKKLQLLYPQIPHVKQAVIQVLQKIAIKKQNKISLN</sequence>
<name>A0A8S2Q432_9BILA</name>
<reference evidence="5" key="1">
    <citation type="submission" date="2021-02" db="EMBL/GenBank/DDBJ databases">
        <authorList>
            <person name="Nowell W R."/>
        </authorList>
    </citation>
    <scope>NUCLEOTIDE SEQUENCE</scope>
</reference>
<proteinExistence type="predicted"/>
<dbReference type="EMBL" id="CAJOBA010039626">
    <property type="protein sequence ID" value="CAF4080528.1"/>
    <property type="molecule type" value="Genomic_DNA"/>
</dbReference>
<dbReference type="GO" id="GO:0000271">
    <property type="term" value="P:polysaccharide biosynthetic process"/>
    <property type="evidence" value="ECO:0007669"/>
    <property type="project" value="TreeGrafter"/>
</dbReference>
<dbReference type="SUPFAM" id="SSF51182">
    <property type="entry name" value="RmlC-like cupins"/>
    <property type="match status" value="1"/>
</dbReference>
<dbReference type="CDD" id="cd02440">
    <property type="entry name" value="AdoMet_MTases"/>
    <property type="match status" value="1"/>
</dbReference>
<comment type="caution">
    <text evidence="5">The sequence shown here is derived from an EMBL/GenBank/DDBJ whole genome shotgun (WGS) entry which is preliminary data.</text>
</comment>
<dbReference type="Pfam" id="PF13489">
    <property type="entry name" value="Methyltransf_23"/>
    <property type="match status" value="1"/>
</dbReference>
<dbReference type="InterPro" id="IPR036291">
    <property type="entry name" value="NAD(P)-bd_dom_sf"/>
</dbReference>
<evidence type="ECO:0000313" key="4">
    <source>
        <dbReference type="EMBL" id="CAF1275448.1"/>
    </source>
</evidence>
<feature type="domain" description="C-methyltransferase" evidence="3">
    <location>
        <begin position="259"/>
        <end position="400"/>
    </location>
</feature>
<evidence type="ECO:0000259" key="1">
    <source>
        <dbReference type="Pfam" id="PF01370"/>
    </source>
</evidence>
<feature type="domain" description="Methyltransferase putative zinc binding" evidence="2">
    <location>
        <begin position="20"/>
        <end position="78"/>
    </location>
</feature>
<dbReference type="Pfam" id="PF00908">
    <property type="entry name" value="dTDP_sugar_isom"/>
    <property type="match status" value="1"/>
</dbReference>
<dbReference type="PANTHER" id="PTHR21047:SF2">
    <property type="entry name" value="THYMIDINE DIPHOSPHO-4-KETO-RHAMNOSE 3,5-EPIMERASE"/>
    <property type="match status" value="1"/>
</dbReference>